<dbReference type="RefSeq" id="XP_040626943.1">
    <property type="nucleotide sequence ID" value="XM_040768885.1"/>
</dbReference>
<gene>
    <name evidence="1" type="ORF">DACRYDRAFT_109470</name>
</gene>
<dbReference type="EMBL" id="JH795868">
    <property type="protein sequence ID" value="EJU00046.1"/>
    <property type="molecule type" value="Genomic_DNA"/>
</dbReference>
<evidence type="ECO:0000313" key="1">
    <source>
        <dbReference type="EMBL" id="EJU00046.1"/>
    </source>
</evidence>
<evidence type="ECO:0000313" key="2">
    <source>
        <dbReference type="Proteomes" id="UP000030653"/>
    </source>
</evidence>
<dbReference type="OrthoDB" id="3334523at2759"/>
<proteinExistence type="predicted"/>
<dbReference type="AlphaFoldDB" id="M5FRZ5"/>
<keyword evidence="2" id="KW-1185">Reference proteome</keyword>
<sequence length="164" mass="19275">MPVQKGDRIYIPPRNYNQRVLRVKWTDWFREYSANYVGVTAKNQTQQNEDIQLFLAEDWYDYEHLSAAAARELPPPGGWLIDVTDRFQYGNFNTREGQQRFLVFHDKDNRSPYQHMFVENGQHVMTQRMNNMMQSVIPGFLEGLSRSAGPDVLSTQFGDFLNDF</sequence>
<dbReference type="GeneID" id="63683947"/>
<dbReference type="HOGENOM" id="CLU_117772_0_0_1"/>
<name>M5FRZ5_DACPD</name>
<organism evidence="1 2">
    <name type="scientific">Dacryopinax primogenitus (strain DJM 731)</name>
    <name type="common">Brown rot fungus</name>
    <dbReference type="NCBI Taxonomy" id="1858805"/>
    <lineage>
        <taxon>Eukaryota</taxon>
        <taxon>Fungi</taxon>
        <taxon>Dikarya</taxon>
        <taxon>Basidiomycota</taxon>
        <taxon>Agaricomycotina</taxon>
        <taxon>Dacrymycetes</taxon>
        <taxon>Dacrymycetales</taxon>
        <taxon>Dacrymycetaceae</taxon>
        <taxon>Dacryopinax</taxon>
    </lineage>
</organism>
<reference evidence="1 2" key="1">
    <citation type="journal article" date="2012" name="Science">
        <title>The Paleozoic origin of enzymatic lignin decomposition reconstructed from 31 fungal genomes.</title>
        <authorList>
            <person name="Floudas D."/>
            <person name="Binder M."/>
            <person name="Riley R."/>
            <person name="Barry K."/>
            <person name="Blanchette R.A."/>
            <person name="Henrissat B."/>
            <person name="Martinez A.T."/>
            <person name="Otillar R."/>
            <person name="Spatafora J.W."/>
            <person name="Yadav J.S."/>
            <person name="Aerts A."/>
            <person name="Benoit I."/>
            <person name="Boyd A."/>
            <person name="Carlson A."/>
            <person name="Copeland A."/>
            <person name="Coutinho P.M."/>
            <person name="de Vries R.P."/>
            <person name="Ferreira P."/>
            <person name="Findley K."/>
            <person name="Foster B."/>
            <person name="Gaskell J."/>
            <person name="Glotzer D."/>
            <person name="Gorecki P."/>
            <person name="Heitman J."/>
            <person name="Hesse C."/>
            <person name="Hori C."/>
            <person name="Igarashi K."/>
            <person name="Jurgens J.A."/>
            <person name="Kallen N."/>
            <person name="Kersten P."/>
            <person name="Kohler A."/>
            <person name="Kuees U."/>
            <person name="Kumar T.K.A."/>
            <person name="Kuo A."/>
            <person name="LaButti K."/>
            <person name="Larrondo L.F."/>
            <person name="Lindquist E."/>
            <person name="Ling A."/>
            <person name="Lombard V."/>
            <person name="Lucas S."/>
            <person name="Lundell T."/>
            <person name="Martin R."/>
            <person name="McLaughlin D.J."/>
            <person name="Morgenstern I."/>
            <person name="Morin E."/>
            <person name="Murat C."/>
            <person name="Nagy L.G."/>
            <person name="Nolan M."/>
            <person name="Ohm R.A."/>
            <person name="Patyshakuliyeva A."/>
            <person name="Rokas A."/>
            <person name="Ruiz-Duenas F.J."/>
            <person name="Sabat G."/>
            <person name="Salamov A."/>
            <person name="Samejima M."/>
            <person name="Schmutz J."/>
            <person name="Slot J.C."/>
            <person name="St John F."/>
            <person name="Stenlid J."/>
            <person name="Sun H."/>
            <person name="Sun S."/>
            <person name="Syed K."/>
            <person name="Tsang A."/>
            <person name="Wiebenga A."/>
            <person name="Young D."/>
            <person name="Pisabarro A."/>
            <person name="Eastwood D.C."/>
            <person name="Martin F."/>
            <person name="Cullen D."/>
            <person name="Grigoriev I.V."/>
            <person name="Hibbett D.S."/>
        </authorList>
    </citation>
    <scope>NUCLEOTIDE SEQUENCE [LARGE SCALE GENOMIC DNA]</scope>
    <source>
        <strain evidence="1 2">DJM-731 SS1</strain>
    </source>
</reference>
<accession>M5FRZ5</accession>
<protein>
    <submittedName>
        <fullName evidence="1">Uncharacterized protein</fullName>
    </submittedName>
</protein>
<dbReference type="Proteomes" id="UP000030653">
    <property type="component" value="Unassembled WGS sequence"/>
</dbReference>